<dbReference type="EMBL" id="CAVLEF010000278">
    <property type="protein sequence ID" value="CAK1554407.1"/>
    <property type="molecule type" value="Genomic_DNA"/>
</dbReference>
<dbReference type="Pfam" id="PF01852">
    <property type="entry name" value="START"/>
    <property type="match status" value="1"/>
</dbReference>
<dbReference type="Gene3D" id="3.30.530.20">
    <property type="match status" value="1"/>
</dbReference>
<protein>
    <recommendedName>
        <fullName evidence="2">START domain-containing protein</fullName>
    </recommendedName>
</protein>
<dbReference type="InterPro" id="IPR002913">
    <property type="entry name" value="START_lipid-bd_dom"/>
</dbReference>
<proteinExistence type="predicted"/>
<accession>A0AAV1JYL1</accession>
<feature type="region of interest" description="Disordered" evidence="1">
    <location>
        <begin position="372"/>
        <end position="509"/>
    </location>
</feature>
<gene>
    <name evidence="3" type="ORF">LNINA_LOCUS13324</name>
</gene>
<feature type="domain" description="START" evidence="2">
    <location>
        <begin position="134"/>
        <end position="364"/>
    </location>
</feature>
<keyword evidence="4" id="KW-1185">Reference proteome</keyword>
<evidence type="ECO:0000313" key="4">
    <source>
        <dbReference type="Proteomes" id="UP001497472"/>
    </source>
</evidence>
<dbReference type="PROSITE" id="PS50848">
    <property type="entry name" value="START"/>
    <property type="match status" value="1"/>
</dbReference>
<evidence type="ECO:0000256" key="1">
    <source>
        <dbReference type="SAM" id="MobiDB-lite"/>
    </source>
</evidence>
<evidence type="ECO:0000313" key="3">
    <source>
        <dbReference type="EMBL" id="CAK1554407.1"/>
    </source>
</evidence>
<dbReference type="Proteomes" id="UP001497472">
    <property type="component" value="Unassembled WGS sequence"/>
</dbReference>
<dbReference type="InterPro" id="IPR023393">
    <property type="entry name" value="START-like_dom_sf"/>
</dbReference>
<dbReference type="GO" id="GO:0005737">
    <property type="term" value="C:cytoplasm"/>
    <property type="evidence" value="ECO:0007669"/>
    <property type="project" value="UniProtKB-ARBA"/>
</dbReference>
<comment type="caution">
    <text evidence="3">The sequence shown here is derived from an EMBL/GenBank/DDBJ whole genome shotgun (WGS) entry which is preliminary data.</text>
</comment>
<name>A0AAV1JYL1_9NEOP</name>
<feature type="compositionally biased region" description="Basic and acidic residues" evidence="1">
    <location>
        <begin position="410"/>
        <end position="431"/>
    </location>
</feature>
<feature type="compositionally biased region" description="Acidic residues" evidence="1">
    <location>
        <begin position="388"/>
        <end position="398"/>
    </location>
</feature>
<dbReference type="InterPro" id="IPR051213">
    <property type="entry name" value="START_lipid_transfer"/>
</dbReference>
<sequence>MSALRFRLYLKQNAVGRFWNTWTRNYLINSVVRKFRRDRSVRDVIQCFKQVIFRPRRTFLLAATVVCKGRGKTFPCEKGISDNELQSLLDELEDLQKLAKLTIYCTSCGKRLVIDRKQSGVSYCVCKDSKPSQSSSEGWVPFMEAVDVIIWRKEYKAGSGQYAYKVYGRYPEISASDFAAVQIDGAYRKAWDSAVAALSVVQRGTHGIADQTVMHWEVLWPRLFANRDYVYIRRHKEFNLKSNEKNEDPFEFKSVHAKARRKSREAHKEERDRESNKVYIILSKACDHPDVPETKHAIRVTEYWSHMVVKTIDGPEKPGMEFVLTYYDEPAVGGMPGGVAAWATSRAAPDYLLKMRRAANDYRSWLQRRKEDLPDFTPFGPDQVSYEENSDEINEQDMESSKLGPDMENEIEKKDKETQTDITPDDVKIVSEKAISTADKSEGVHEETNTEEKVQGKKQDEKKEDGQIEEKDGVTEVKDNKKEEVQERELPREGDSSKDEGDNNTNGGWWRYLYPFYYFV</sequence>
<dbReference type="GO" id="GO:0008289">
    <property type="term" value="F:lipid binding"/>
    <property type="evidence" value="ECO:0007669"/>
    <property type="project" value="InterPro"/>
</dbReference>
<dbReference type="SUPFAM" id="SSF55961">
    <property type="entry name" value="Bet v1-like"/>
    <property type="match status" value="1"/>
</dbReference>
<dbReference type="PANTHER" id="PTHR19308:SF8">
    <property type="entry name" value="STAR-RELATED LIPID TRANSFER PROTEIN 7, MITOCHONDRIAL"/>
    <property type="match status" value="1"/>
</dbReference>
<feature type="compositionally biased region" description="Basic and acidic residues" evidence="1">
    <location>
        <begin position="439"/>
        <end position="501"/>
    </location>
</feature>
<dbReference type="AlphaFoldDB" id="A0AAV1JYL1"/>
<evidence type="ECO:0000259" key="2">
    <source>
        <dbReference type="PROSITE" id="PS50848"/>
    </source>
</evidence>
<dbReference type="PANTHER" id="PTHR19308">
    <property type="entry name" value="PHOSPHATIDYLCHOLINE TRANSFER PROTEIN"/>
    <property type="match status" value="1"/>
</dbReference>
<reference evidence="3 4" key="1">
    <citation type="submission" date="2023-11" db="EMBL/GenBank/DDBJ databases">
        <authorList>
            <person name="Okamura Y."/>
        </authorList>
    </citation>
    <scope>NUCLEOTIDE SEQUENCE [LARGE SCALE GENOMIC DNA]</scope>
</reference>
<organism evidence="3 4">
    <name type="scientific">Leptosia nina</name>
    <dbReference type="NCBI Taxonomy" id="320188"/>
    <lineage>
        <taxon>Eukaryota</taxon>
        <taxon>Metazoa</taxon>
        <taxon>Ecdysozoa</taxon>
        <taxon>Arthropoda</taxon>
        <taxon>Hexapoda</taxon>
        <taxon>Insecta</taxon>
        <taxon>Pterygota</taxon>
        <taxon>Neoptera</taxon>
        <taxon>Endopterygota</taxon>
        <taxon>Lepidoptera</taxon>
        <taxon>Glossata</taxon>
        <taxon>Ditrysia</taxon>
        <taxon>Papilionoidea</taxon>
        <taxon>Pieridae</taxon>
        <taxon>Pierinae</taxon>
        <taxon>Leptosia</taxon>
    </lineage>
</organism>